<dbReference type="InterPro" id="IPR006578">
    <property type="entry name" value="MADF-dom"/>
</dbReference>
<dbReference type="Pfam" id="PF02944">
    <property type="entry name" value="BESS"/>
    <property type="match status" value="1"/>
</dbReference>
<dbReference type="AlphaFoldDB" id="A0A2I4BB07"/>
<feature type="compositionally biased region" description="Acidic residues" evidence="2">
    <location>
        <begin position="76"/>
        <end position="85"/>
    </location>
</feature>
<feature type="compositionally biased region" description="Low complexity" evidence="2">
    <location>
        <begin position="108"/>
        <end position="133"/>
    </location>
</feature>
<gene>
    <name evidence="6" type="primary">LOC106518272</name>
</gene>
<dbReference type="InterPro" id="IPR004210">
    <property type="entry name" value="BESS_motif"/>
</dbReference>
<dbReference type="GO" id="GO:0005634">
    <property type="term" value="C:nucleus"/>
    <property type="evidence" value="ECO:0007669"/>
    <property type="project" value="UniProtKB-SubCell"/>
</dbReference>
<dbReference type="PROSITE" id="PS51029">
    <property type="entry name" value="MADF"/>
    <property type="match status" value="1"/>
</dbReference>
<evidence type="ECO:0000259" key="4">
    <source>
        <dbReference type="PROSITE" id="PS51031"/>
    </source>
</evidence>
<dbReference type="GO" id="GO:0003677">
    <property type="term" value="F:DNA binding"/>
    <property type="evidence" value="ECO:0007669"/>
    <property type="project" value="InterPro"/>
</dbReference>
<evidence type="ECO:0000259" key="3">
    <source>
        <dbReference type="PROSITE" id="PS51029"/>
    </source>
</evidence>
<accession>A0A2I4BB07</accession>
<comment type="subcellular location">
    <subcellularLocation>
        <location evidence="1">Nucleus</location>
    </subcellularLocation>
</comment>
<organism evidence="5 6">
    <name type="scientific">Austrofundulus limnaeus</name>
    <name type="common">Annual killifish</name>
    <dbReference type="NCBI Taxonomy" id="52670"/>
    <lineage>
        <taxon>Eukaryota</taxon>
        <taxon>Metazoa</taxon>
        <taxon>Chordata</taxon>
        <taxon>Craniata</taxon>
        <taxon>Vertebrata</taxon>
        <taxon>Euteleostomi</taxon>
        <taxon>Actinopterygii</taxon>
        <taxon>Neopterygii</taxon>
        <taxon>Teleostei</taxon>
        <taxon>Neoteleostei</taxon>
        <taxon>Acanthomorphata</taxon>
        <taxon>Ovalentaria</taxon>
        <taxon>Atherinomorphae</taxon>
        <taxon>Cyprinodontiformes</taxon>
        <taxon>Rivulidae</taxon>
        <taxon>Austrofundulus</taxon>
    </lineage>
</organism>
<feature type="region of interest" description="Disordered" evidence="2">
    <location>
        <begin position="108"/>
        <end position="150"/>
    </location>
</feature>
<dbReference type="Proteomes" id="UP000192220">
    <property type="component" value="Unplaced"/>
</dbReference>
<name>A0A2I4BB07_AUSLI</name>
<sequence>MVLTYFDLVFTGEKVKKRWKNLRDTFIRARKALKTKKSGSAAGDQKIWKYFHIMSFLEPYIKKRDTSGNLTADDPQREEEEQEEEMITLTLEPVTEGEDGVDADLQHTTSSETTSDSSSLDLSTQQTPQSSSQKTNPVKRRRPDQTSFEESILSRVDNIRAQIQRTAEDEDELYLQCLLPILRRLMGARKSEAKMEIMRVLHKFEFGEG</sequence>
<feature type="region of interest" description="Disordered" evidence="2">
    <location>
        <begin position="65"/>
        <end position="85"/>
    </location>
</feature>
<feature type="domain" description="MADF" evidence="3">
    <location>
        <begin position="1"/>
        <end position="62"/>
    </location>
</feature>
<dbReference type="InParanoid" id="A0A2I4BB07"/>
<evidence type="ECO:0000313" key="6">
    <source>
        <dbReference type="RefSeq" id="XP_013864946.1"/>
    </source>
</evidence>
<dbReference type="InterPro" id="IPR039353">
    <property type="entry name" value="TF_Adf1"/>
</dbReference>
<keyword evidence="1" id="KW-0539">Nucleus</keyword>
<evidence type="ECO:0000313" key="5">
    <source>
        <dbReference type="Proteomes" id="UP000192220"/>
    </source>
</evidence>
<dbReference type="STRING" id="52670.A0A2I4BB07"/>
<evidence type="ECO:0000256" key="1">
    <source>
        <dbReference type="PROSITE-ProRule" id="PRU00371"/>
    </source>
</evidence>
<keyword evidence="5" id="KW-1185">Reference proteome</keyword>
<dbReference type="RefSeq" id="XP_013864946.1">
    <property type="nucleotide sequence ID" value="XM_014009492.1"/>
</dbReference>
<dbReference type="PANTHER" id="PTHR12243:SF67">
    <property type="entry name" value="COREPRESSOR OF PANGOLIN, ISOFORM A-RELATED"/>
    <property type="match status" value="1"/>
</dbReference>
<evidence type="ECO:0000256" key="2">
    <source>
        <dbReference type="SAM" id="MobiDB-lite"/>
    </source>
</evidence>
<dbReference type="GO" id="GO:0006357">
    <property type="term" value="P:regulation of transcription by RNA polymerase II"/>
    <property type="evidence" value="ECO:0007669"/>
    <property type="project" value="TreeGrafter"/>
</dbReference>
<dbReference type="KEGG" id="alim:106518272"/>
<dbReference type="GO" id="GO:0005667">
    <property type="term" value="C:transcription regulator complex"/>
    <property type="evidence" value="ECO:0007669"/>
    <property type="project" value="TreeGrafter"/>
</dbReference>
<feature type="domain" description="BESS" evidence="4">
    <location>
        <begin position="168"/>
        <end position="207"/>
    </location>
</feature>
<dbReference type="Pfam" id="PF10545">
    <property type="entry name" value="MADF_DNA_bdg"/>
    <property type="match status" value="1"/>
</dbReference>
<dbReference type="GeneID" id="106518272"/>
<dbReference type="PROSITE" id="PS51031">
    <property type="entry name" value="BESS"/>
    <property type="match status" value="1"/>
</dbReference>
<reference evidence="6" key="1">
    <citation type="submission" date="2025-08" db="UniProtKB">
        <authorList>
            <consortium name="RefSeq"/>
        </authorList>
    </citation>
    <scope>IDENTIFICATION</scope>
    <source>
        <strain evidence="6">Quisiro</strain>
        <tissue evidence="6">Liver</tissue>
    </source>
</reference>
<proteinExistence type="predicted"/>
<dbReference type="OrthoDB" id="5803771at2759"/>
<dbReference type="PANTHER" id="PTHR12243">
    <property type="entry name" value="MADF DOMAIN TRANSCRIPTION FACTOR"/>
    <property type="match status" value="1"/>
</dbReference>
<protein>
    <submittedName>
        <fullName evidence="6">Uncharacterized protein LOC106518272</fullName>
    </submittedName>
</protein>